<dbReference type="InterPro" id="IPR024370">
    <property type="entry name" value="PBP_domain"/>
</dbReference>
<proteinExistence type="predicted"/>
<dbReference type="EMBL" id="BAABRN010000015">
    <property type="protein sequence ID" value="GAA5501946.1"/>
    <property type="molecule type" value="Genomic_DNA"/>
</dbReference>
<dbReference type="Gene3D" id="3.40.190.10">
    <property type="entry name" value="Periplasmic binding protein-like II"/>
    <property type="match status" value="1"/>
</dbReference>
<keyword evidence="3" id="KW-1185">Reference proteome</keyword>
<evidence type="ECO:0000313" key="3">
    <source>
        <dbReference type="Proteomes" id="UP001458946"/>
    </source>
</evidence>
<dbReference type="Pfam" id="PF12727">
    <property type="entry name" value="PBP_like"/>
    <property type="match status" value="1"/>
</dbReference>
<dbReference type="Proteomes" id="UP001458946">
    <property type="component" value="Unassembled WGS sequence"/>
</dbReference>
<feature type="domain" description="HTH cro/C1-type" evidence="1">
    <location>
        <begin position="1"/>
        <end position="52"/>
    </location>
</feature>
<dbReference type="PANTHER" id="PTHR38431:SF1">
    <property type="entry name" value="BLL2305 PROTEIN"/>
    <property type="match status" value="1"/>
</dbReference>
<dbReference type="PANTHER" id="PTHR38431">
    <property type="entry name" value="BLL2305 PROTEIN"/>
    <property type="match status" value="1"/>
</dbReference>
<sequence length="359" mass="38319">MRERAGLRPAQLAQQVGITRQALHSIETGAYVPNTLIALHLARVLRCAVEDLFRLPESGVQAKLVGPAPLPARVRLAQVRGEWLAFPAAGQGGLTEAADGVATHLSAGQAKVELFGDLELARRSAVLVGCDPSLALLSTHVARQHQGTRLVLHELSSKAALRALARGEAHAAGIHLFDAASGVSNLPFVQREFPAGDLHLFTLWSWEQGLQVAAGNPKGIAGVTDLLRPEIRLQNREQDAGSRLLLDAWLDAAGISQRARRGVTGYQDEITTPLGAARRIADGEADVAVGPRSAAVALGLDFIPLQVERFDLVVPAEWVDHAGIQAMLSVVQQTAFRTELRALGGYDPTHAGELWKTTA</sequence>
<dbReference type="InterPro" id="IPR010982">
    <property type="entry name" value="Lambda_DNA-bd_dom_sf"/>
</dbReference>
<dbReference type="InterPro" id="IPR001387">
    <property type="entry name" value="Cro/C1-type_HTH"/>
</dbReference>
<evidence type="ECO:0000259" key="1">
    <source>
        <dbReference type="PROSITE" id="PS50943"/>
    </source>
</evidence>
<dbReference type="SUPFAM" id="SSF47413">
    <property type="entry name" value="lambda repressor-like DNA-binding domains"/>
    <property type="match status" value="1"/>
</dbReference>
<gene>
    <name evidence="2" type="ORF">Dxin01_01685</name>
</gene>
<organism evidence="2 3">
    <name type="scientific">Deinococcus xinjiangensis</name>
    <dbReference type="NCBI Taxonomy" id="457454"/>
    <lineage>
        <taxon>Bacteria</taxon>
        <taxon>Thermotogati</taxon>
        <taxon>Deinococcota</taxon>
        <taxon>Deinococci</taxon>
        <taxon>Deinococcales</taxon>
        <taxon>Deinococcaceae</taxon>
        <taxon>Deinococcus</taxon>
    </lineage>
</organism>
<dbReference type="SMART" id="SM00530">
    <property type="entry name" value="HTH_XRE"/>
    <property type="match status" value="1"/>
</dbReference>
<protein>
    <recommendedName>
        <fullName evidence="1">HTH cro/C1-type domain-containing protein</fullName>
    </recommendedName>
</protein>
<dbReference type="Gene3D" id="1.10.260.40">
    <property type="entry name" value="lambda repressor-like DNA-binding domains"/>
    <property type="match status" value="1"/>
</dbReference>
<evidence type="ECO:0000313" key="2">
    <source>
        <dbReference type="EMBL" id="GAA5501946.1"/>
    </source>
</evidence>
<comment type="caution">
    <text evidence="2">The sequence shown here is derived from an EMBL/GenBank/DDBJ whole genome shotgun (WGS) entry which is preliminary data.</text>
</comment>
<dbReference type="Pfam" id="PF13560">
    <property type="entry name" value="HTH_31"/>
    <property type="match status" value="1"/>
</dbReference>
<dbReference type="CDD" id="cd00093">
    <property type="entry name" value="HTH_XRE"/>
    <property type="match status" value="1"/>
</dbReference>
<dbReference type="SUPFAM" id="SSF53850">
    <property type="entry name" value="Periplasmic binding protein-like II"/>
    <property type="match status" value="1"/>
</dbReference>
<accession>A0ABP9V9K2</accession>
<dbReference type="PROSITE" id="PS50943">
    <property type="entry name" value="HTH_CROC1"/>
    <property type="match status" value="1"/>
</dbReference>
<name>A0ABP9V9K2_9DEIO</name>
<reference evidence="2 3" key="1">
    <citation type="submission" date="2024-02" db="EMBL/GenBank/DDBJ databases">
        <title>Deinococcus xinjiangensis NBRC 107630.</title>
        <authorList>
            <person name="Ichikawa N."/>
            <person name="Katano-Makiyama Y."/>
            <person name="Hidaka K."/>
        </authorList>
    </citation>
    <scope>NUCLEOTIDE SEQUENCE [LARGE SCALE GENOMIC DNA]</scope>
    <source>
        <strain evidence="2 3">NBRC 107630</strain>
    </source>
</reference>